<feature type="compositionally biased region" description="Basic and acidic residues" evidence="10">
    <location>
        <begin position="1120"/>
        <end position="1132"/>
    </location>
</feature>
<feature type="compositionally biased region" description="Basic residues" evidence="10">
    <location>
        <begin position="832"/>
        <end position="843"/>
    </location>
</feature>
<feature type="compositionally biased region" description="Polar residues" evidence="10">
    <location>
        <begin position="240"/>
        <end position="254"/>
    </location>
</feature>
<dbReference type="EMBL" id="CAACVR010000013">
    <property type="protein sequence ID" value="VEU21874.1"/>
    <property type="molecule type" value="Genomic_DNA"/>
</dbReference>
<dbReference type="SUPFAM" id="SSF56112">
    <property type="entry name" value="Protein kinase-like (PK-like)"/>
    <property type="match status" value="1"/>
</dbReference>
<evidence type="ECO:0000256" key="3">
    <source>
        <dbReference type="ARBA" id="ARBA00022679"/>
    </source>
</evidence>
<dbReference type="PROSITE" id="PS00108">
    <property type="entry name" value="PROTEIN_KINASE_ST"/>
    <property type="match status" value="1"/>
</dbReference>
<dbReference type="GO" id="GO:0050793">
    <property type="term" value="P:regulation of developmental process"/>
    <property type="evidence" value="ECO:0007669"/>
    <property type="project" value="UniProtKB-ARBA"/>
</dbReference>
<evidence type="ECO:0000256" key="4">
    <source>
        <dbReference type="ARBA" id="ARBA00022741"/>
    </source>
</evidence>
<feature type="region of interest" description="Disordered" evidence="10">
    <location>
        <begin position="1014"/>
        <end position="1033"/>
    </location>
</feature>
<feature type="region of interest" description="Disordered" evidence="10">
    <location>
        <begin position="982"/>
        <end position="1009"/>
    </location>
</feature>
<feature type="compositionally biased region" description="Polar residues" evidence="10">
    <location>
        <begin position="896"/>
        <end position="914"/>
    </location>
</feature>
<keyword evidence="4 9" id="KW-0547">Nucleotide-binding</keyword>
<feature type="compositionally biased region" description="Low complexity" evidence="10">
    <location>
        <begin position="787"/>
        <end position="796"/>
    </location>
</feature>
<evidence type="ECO:0000256" key="8">
    <source>
        <dbReference type="ARBA" id="ARBA00048679"/>
    </source>
</evidence>
<feature type="compositionally biased region" description="Low complexity" evidence="10">
    <location>
        <begin position="102"/>
        <end position="129"/>
    </location>
</feature>
<feature type="compositionally biased region" description="Polar residues" evidence="10">
    <location>
        <begin position="158"/>
        <end position="171"/>
    </location>
</feature>
<feature type="compositionally biased region" description="Low complexity" evidence="10">
    <location>
        <begin position="256"/>
        <end position="268"/>
    </location>
</feature>
<evidence type="ECO:0000256" key="7">
    <source>
        <dbReference type="ARBA" id="ARBA00047899"/>
    </source>
</evidence>
<dbReference type="GO" id="GO:0005524">
    <property type="term" value="F:ATP binding"/>
    <property type="evidence" value="ECO:0007669"/>
    <property type="project" value="UniProtKB-UniRule"/>
</dbReference>
<reference evidence="12 13" key="1">
    <citation type="submission" date="2018-12" db="EMBL/GenBank/DDBJ databases">
        <authorList>
            <person name="Tiukova I."/>
            <person name="Dainat J."/>
        </authorList>
    </citation>
    <scope>NUCLEOTIDE SEQUENCE [LARGE SCALE GENOMIC DNA]</scope>
</reference>
<evidence type="ECO:0000256" key="2">
    <source>
        <dbReference type="ARBA" id="ARBA00022527"/>
    </source>
</evidence>
<feature type="region of interest" description="Disordered" evidence="10">
    <location>
        <begin position="64"/>
        <end position="180"/>
    </location>
</feature>
<feature type="compositionally biased region" description="Low complexity" evidence="10">
    <location>
        <begin position="1"/>
        <end position="17"/>
    </location>
</feature>
<dbReference type="InterPro" id="IPR000719">
    <property type="entry name" value="Prot_kinase_dom"/>
</dbReference>
<evidence type="ECO:0000256" key="10">
    <source>
        <dbReference type="SAM" id="MobiDB-lite"/>
    </source>
</evidence>
<evidence type="ECO:0000256" key="5">
    <source>
        <dbReference type="ARBA" id="ARBA00022777"/>
    </source>
</evidence>
<dbReference type="AlphaFoldDB" id="A0A448YLQ9"/>
<dbReference type="SMART" id="SM00220">
    <property type="entry name" value="S_TKc"/>
    <property type="match status" value="1"/>
</dbReference>
<feature type="compositionally biased region" description="Low complexity" evidence="10">
    <location>
        <begin position="806"/>
        <end position="819"/>
    </location>
</feature>
<sequence length="1132" mass="123590">MKSDASSPSTENVTSSSIPIAIKEKAPHSDTHTNSLSKVIHNNHNQTNHSLSFVNSLANSRTSSTASVQNLRSSGRTILTINPTNGISNPPSPTNVSATPVASSLTASLAESRTSTSSSLAHLTSKSPSPSKADTSDIWSLSSNYRTAPNPAGRRRQTIQGDRQNHGSSTDLGRLGGHTGLQASSLPISARSLLHQVSSSASLNSNARTPNPLKVHSQNRLSEMAHRFSDYFLPRKHDTGSQSSAQRSRLSITPPSIDVSRQSFSSSDSPVSAVKETHYVHVEYDPVTRRRILNTYEILRDLGSGQHGKVKLARDTDTGQLVAIKVVDRAARPGLGRLTRRGSFSQEDKIRREIAIMKKCSHPHIVKLIEVLDAETSRKIYLILEYLEKGEIHWQRRDEKTLDKPEPLLSLNQAKDVFRDVVFGLEYLHHQGIIHRDIKPSNLLVSKDDVVKISDFGISFAAKLDGNGSSDDFELAKTAGTPAFLAPELCTTEGDEVTVTNKIDIWALGVTLYCLLFGVLPFNGETEFQLFDAINNAPIEYPDTNKWLVAEPLSGHDFDLARSIIGGLLQRDPWKRLEIEEIKHHPFFLEGMTGNQLEEYTANWRSEMKIDVSRREVDDAVIGIGTRIRKKISEVLGFTARSSHGHHHLERHRTNHSDTSRSSLATQHTPLLKPRSPSTLASLKTDRSYILSETVGSSSSQLFLQPPATASSTTAVSTETCRAHLTPSHLSKDLSLDDDADYDESLSDHPSFSSTEARVVFLAGSPTTNSPAANSLLALSSAAASLAPNSPASASPDTHFPPMSLPTSPTSSHSHSSSSFNDDELEDQVSHSRSRSRSRRKHSYAPSFASLNSYYDDVYLKGTTPLSLQALTPLDRSHTQKSASMSPPQMYKIHSHSQPQIQNRSQALPVSRTGTSDKEAASPHITASIESHNVEHGSIPMRSVQSAVSIPEFLKPTDMDPTGNTTNEYYSDFYISKASLNGKSSKNSAVAPRYNGRSKSIHNRVPNRRAVFVNGSESDSSDSDATEATEVASPPALDRAAIYGRRIPMMLAMTSSRPTYSSGSSSEDSVNNSDSDDTPLTLSSKRHTLRATRSRSQASRGPVELFDVPEELATPPEAATDPKHATTEHFTQ</sequence>
<dbReference type="InterPro" id="IPR008271">
    <property type="entry name" value="Ser/Thr_kinase_AS"/>
</dbReference>
<dbReference type="GO" id="GO:0004674">
    <property type="term" value="F:protein serine/threonine kinase activity"/>
    <property type="evidence" value="ECO:0007669"/>
    <property type="project" value="UniProtKB-KW"/>
</dbReference>
<feature type="region of interest" description="Disordered" evidence="10">
    <location>
        <begin position="1"/>
        <end position="36"/>
    </location>
</feature>
<accession>A0A448YLQ9</accession>
<feature type="compositionally biased region" description="Polar residues" evidence="10">
    <location>
        <begin position="660"/>
        <end position="669"/>
    </location>
</feature>
<protein>
    <recommendedName>
        <fullName evidence="1">non-specific serine/threonine protein kinase</fullName>
        <ecNumber evidence="1">2.7.11.1</ecNumber>
    </recommendedName>
</protein>
<dbReference type="GO" id="GO:0042149">
    <property type="term" value="P:cellular response to glucose starvation"/>
    <property type="evidence" value="ECO:0007669"/>
    <property type="project" value="UniProtKB-ARBA"/>
</dbReference>
<dbReference type="CDD" id="cd14008">
    <property type="entry name" value="STKc_LKB1_CaMKK"/>
    <property type="match status" value="1"/>
</dbReference>
<dbReference type="Gene3D" id="1.10.510.10">
    <property type="entry name" value="Transferase(Phosphotransferase) domain 1"/>
    <property type="match status" value="1"/>
</dbReference>
<name>A0A448YLQ9_BRENA</name>
<dbReference type="InParanoid" id="A0A448YLQ9"/>
<feature type="compositionally biased region" description="Basic residues" evidence="10">
    <location>
        <begin position="643"/>
        <end position="654"/>
    </location>
</feature>
<dbReference type="STRING" id="13370.A0A448YLQ9"/>
<keyword evidence="6 9" id="KW-0067">ATP-binding</keyword>
<feature type="compositionally biased region" description="Polar residues" evidence="10">
    <location>
        <begin position="130"/>
        <end position="147"/>
    </location>
</feature>
<evidence type="ECO:0000256" key="9">
    <source>
        <dbReference type="PROSITE-ProRule" id="PRU10141"/>
    </source>
</evidence>
<dbReference type="PANTHER" id="PTHR43895">
    <property type="entry name" value="CALCIUM/CALMODULIN-DEPENDENT PROTEIN KINASE KINASE-RELATED"/>
    <property type="match status" value="1"/>
</dbReference>
<feature type="compositionally biased region" description="Polar residues" evidence="10">
    <location>
        <begin position="64"/>
        <end position="101"/>
    </location>
</feature>
<dbReference type="FunFam" id="3.30.200.20:FF:000206">
    <property type="entry name" value="Serine/threonine-protein kinase Ssp1"/>
    <property type="match status" value="1"/>
</dbReference>
<evidence type="ECO:0000256" key="1">
    <source>
        <dbReference type="ARBA" id="ARBA00012513"/>
    </source>
</evidence>
<keyword evidence="2" id="KW-0723">Serine/threonine-protein kinase</keyword>
<dbReference type="Pfam" id="PF00069">
    <property type="entry name" value="Pkinase"/>
    <property type="match status" value="1"/>
</dbReference>
<comment type="catalytic activity">
    <reaction evidence="8">
        <text>L-seryl-[protein] + ATP = O-phospho-L-seryl-[protein] + ADP + H(+)</text>
        <dbReference type="Rhea" id="RHEA:17989"/>
        <dbReference type="Rhea" id="RHEA-COMP:9863"/>
        <dbReference type="Rhea" id="RHEA-COMP:11604"/>
        <dbReference type="ChEBI" id="CHEBI:15378"/>
        <dbReference type="ChEBI" id="CHEBI:29999"/>
        <dbReference type="ChEBI" id="CHEBI:30616"/>
        <dbReference type="ChEBI" id="CHEBI:83421"/>
        <dbReference type="ChEBI" id="CHEBI:456216"/>
        <dbReference type="EC" id="2.7.11.1"/>
    </reaction>
</comment>
<dbReference type="GO" id="GO:0007165">
    <property type="term" value="P:signal transduction"/>
    <property type="evidence" value="ECO:0007669"/>
    <property type="project" value="TreeGrafter"/>
</dbReference>
<keyword evidence="3" id="KW-0808">Transferase</keyword>
<feature type="region of interest" description="Disordered" evidence="10">
    <location>
        <begin position="1055"/>
        <end position="1132"/>
    </location>
</feature>
<keyword evidence="5" id="KW-0418">Kinase</keyword>
<dbReference type="GO" id="GO:0001558">
    <property type="term" value="P:regulation of cell growth"/>
    <property type="evidence" value="ECO:0007669"/>
    <property type="project" value="UniProtKB-ARBA"/>
</dbReference>
<dbReference type="PANTHER" id="PTHR43895:SF152">
    <property type="entry name" value="SERINE_THREONINE-PROTEIN KINASE TOS3"/>
    <property type="match status" value="1"/>
</dbReference>
<feature type="compositionally biased region" description="Basic and acidic residues" evidence="10">
    <location>
        <begin position="22"/>
        <end position="31"/>
    </location>
</feature>
<feature type="region of interest" description="Disordered" evidence="10">
    <location>
        <begin position="643"/>
        <end position="679"/>
    </location>
</feature>
<proteinExistence type="predicted"/>
<keyword evidence="13" id="KW-1185">Reference proteome</keyword>
<feature type="domain" description="Protein kinase" evidence="11">
    <location>
        <begin position="296"/>
        <end position="588"/>
    </location>
</feature>
<feature type="region of interest" description="Disordered" evidence="10">
    <location>
        <begin position="871"/>
        <end position="922"/>
    </location>
</feature>
<dbReference type="Proteomes" id="UP000290900">
    <property type="component" value="Unassembled WGS sequence"/>
</dbReference>
<evidence type="ECO:0000259" key="11">
    <source>
        <dbReference type="PROSITE" id="PS50011"/>
    </source>
</evidence>
<organism evidence="12 13">
    <name type="scientific">Brettanomyces naardenensis</name>
    <name type="common">Yeast</name>
    <dbReference type="NCBI Taxonomy" id="13370"/>
    <lineage>
        <taxon>Eukaryota</taxon>
        <taxon>Fungi</taxon>
        <taxon>Dikarya</taxon>
        <taxon>Ascomycota</taxon>
        <taxon>Saccharomycotina</taxon>
        <taxon>Pichiomycetes</taxon>
        <taxon>Pichiales</taxon>
        <taxon>Pichiaceae</taxon>
        <taxon>Brettanomyces</taxon>
    </lineage>
</organism>
<feature type="compositionally biased region" description="Basic residues" evidence="10">
    <location>
        <begin position="1084"/>
        <end position="1093"/>
    </location>
</feature>
<evidence type="ECO:0000313" key="12">
    <source>
        <dbReference type="EMBL" id="VEU21874.1"/>
    </source>
</evidence>
<evidence type="ECO:0000313" key="13">
    <source>
        <dbReference type="Proteomes" id="UP000290900"/>
    </source>
</evidence>
<feature type="region of interest" description="Disordered" evidence="10">
    <location>
        <begin position="787"/>
        <end position="843"/>
    </location>
</feature>
<dbReference type="PROSITE" id="PS00107">
    <property type="entry name" value="PROTEIN_KINASE_ATP"/>
    <property type="match status" value="1"/>
</dbReference>
<dbReference type="PROSITE" id="PS50011">
    <property type="entry name" value="PROTEIN_KINASE_DOM"/>
    <property type="match status" value="1"/>
</dbReference>
<dbReference type="EC" id="2.7.11.1" evidence="1"/>
<evidence type="ECO:0000256" key="6">
    <source>
        <dbReference type="ARBA" id="ARBA00022840"/>
    </source>
</evidence>
<feature type="compositionally biased region" description="Low complexity" evidence="10">
    <location>
        <begin position="1055"/>
        <end position="1083"/>
    </location>
</feature>
<dbReference type="FunFam" id="1.10.510.10:FF:000571">
    <property type="entry name" value="Maternal embryonic leucine zipper kinase"/>
    <property type="match status" value="1"/>
</dbReference>
<dbReference type="GO" id="GO:0030447">
    <property type="term" value="P:filamentous growth"/>
    <property type="evidence" value="ECO:0007669"/>
    <property type="project" value="UniProtKB-ARBA"/>
</dbReference>
<feature type="binding site" evidence="9">
    <location>
        <position position="325"/>
    </location>
    <ligand>
        <name>ATP</name>
        <dbReference type="ChEBI" id="CHEBI:30616"/>
    </ligand>
</feature>
<dbReference type="InterPro" id="IPR017441">
    <property type="entry name" value="Protein_kinase_ATP_BS"/>
</dbReference>
<dbReference type="OrthoDB" id="68483at2759"/>
<dbReference type="InterPro" id="IPR011009">
    <property type="entry name" value="Kinase-like_dom_sf"/>
</dbReference>
<gene>
    <name evidence="12" type="ORF">BRENAR_LOCUS2606</name>
</gene>
<feature type="region of interest" description="Disordered" evidence="10">
    <location>
        <begin position="234"/>
        <end position="268"/>
    </location>
</feature>
<comment type="catalytic activity">
    <reaction evidence="7">
        <text>L-threonyl-[protein] + ATP = O-phospho-L-threonyl-[protein] + ADP + H(+)</text>
        <dbReference type="Rhea" id="RHEA:46608"/>
        <dbReference type="Rhea" id="RHEA-COMP:11060"/>
        <dbReference type="Rhea" id="RHEA-COMP:11605"/>
        <dbReference type="ChEBI" id="CHEBI:15378"/>
        <dbReference type="ChEBI" id="CHEBI:30013"/>
        <dbReference type="ChEBI" id="CHEBI:30616"/>
        <dbReference type="ChEBI" id="CHEBI:61977"/>
        <dbReference type="ChEBI" id="CHEBI:456216"/>
        <dbReference type="EC" id="2.7.11.1"/>
    </reaction>
</comment>